<dbReference type="AlphaFoldDB" id="A0AAV4SM33"/>
<proteinExistence type="predicted"/>
<organism evidence="1 2">
    <name type="scientific">Caerostris darwini</name>
    <dbReference type="NCBI Taxonomy" id="1538125"/>
    <lineage>
        <taxon>Eukaryota</taxon>
        <taxon>Metazoa</taxon>
        <taxon>Ecdysozoa</taxon>
        <taxon>Arthropoda</taxon>
        <taxon>Chelicerata</taxon>
        <taxon>Arachnida</taxon>
        <taxon>Araneae</taxon>
        <taxon>Araneomorphae</taxon>
        <taxon>Entelegynae</taxon>
        <taxon>Araneoidea</taxon>
        <taxon>Araneidae</taxon>
        <taxon>Caerostris</taxon>
    </lineage>
</organism>
<reference evidence="1 2" key="1">
    <citation type="submission" date="2021-06" db="EMBL/GenBank/DDBJ databases">
        <title>Caerostris darwini draft genome.</title>
        <authorList>
            <person name="Kono N."/>
            <person name="Arakawa K."/>
        </authorList>
    </citation>
    <scope>NUCLEOTIDE SEQUENCE [LARGE SCALE GENOMIC DNA]</scope>
</reference>
<name>A0AAV4SM33_9ARAC</name>
<sequence>MPLLRSADPSSKLFIKAMSSTKNYCGSICRFHHSKRKRISPKSLLQNTFSPKFLCKSSGGILSHTAMPSQPAQYLFFPAGFPWRDSDFPLTLTCVHGSELIPLEFSLLGPFVARLF</sequence>
<dbReference type="Proteomes" id="UP001054837">
    <property type="component" value="Unassembled WGS sequence"/>
</dbReference>
<comment type="caution">
    <text evidence="1">The sequence shown here is derived from an EMBL/GenBank/DDBJ whole genome shotgun (WGS) entry which is preliminary data.</text>
</comment>
<evidence type="ECO:0000313" key="2">
    <source>
        <dbReference type="Proteomes" id="UP001054837"/>
    </source>
</evidence>
<keyword evidence="2" id="KW-1185">Reference proteome</keyword>
<gene>
    <name evidence="1" type="ORF">CDAR_41331</name>
</gene>
<evidence type="ECO:0000313" key="1">
    <source>
        <dbReference type="EMBL" id="GIY33896.1"/>
    </source>
</evidence>
<dbReference type="EMBL" id="BPLQ01007998">
    <property type="protein sequence ID" value="GIY33896.1"/>
    <property type="molecule type" value="Genomic_DNA"/>
</dbReference>
<protein>
    <submittedName>
        <fullName evidence="1">Uncharacterized protein</fullName>
    </submittedName>
</protein>
<accession>A0AAV4SM33</accession>